<evidence type="ECO:0000259" key="1">
    <source>
        <dbReference type="Pfam" id="PF24719"/>
    </source>
</evidence>
<name>A0A379F4K3_PROVU</name>
<proteinExistence type="predicted"/>
<protein>
    <recommendedName>
        <fullName evidence="1">Imm33-like domain-containing protein</fullName>
    </recommendedName>
</protein>
<gene>
    <name evidence="2" type="ORF">NCTC10376_00319</name>
</gene>
<accession>A0A379F4K3</accession>
<reference evidence="2 3" key="1">
    <citation type="submission" date="2018-06" db="EMBL/GenBank/DDBJ databases">
        <authorList>
            <consortium name="Pathogen Informatics"/>
            <person name="Doyle S."/>
        </authorList>
    </citation>
    <scope>NUCLEOTIDE SEQUENCE [LARGE SCALE GENOMIC DNA]</scope>
    <source>
        <strain evidence="2 3">NCTC10376</strain>
    </source>
</reference>
<feature type="domain" description="Imm33-like" evidence="1">
    <location>
        <begin position="2"/>
        <end position="77"/>
    </location>
</feature>
<dbReference type="Pfam" id="PF24719">
    <property type="entry name" value="Imm33-like"/>
    <property type="match status" value="1"/>
</dbReference>
<dbReference type="OrthoDB" id="7063432at2"/>
<organism evidence="2 3">
    <name type="scientific">Proteus vulgaris</name>
    <dbReference type="NCBI Taxonomy" id="585"/>
    <lineage>
        <taxon>Bacteria</taxon>
        <taxon>Pseudomonadati</taxon>
        <taxon>Pseudomonadota</taxon>
        <taxon>Gammaproteobacteria</taxon>
        <taxon>Enterobacterales</taxon>
        <taxon>Morganellaceae</taxon>
        <taxon>Proteus</taxon>
    </lineage>
</organism>
<dbReference type="RefSeq" id="WP_082239472.1">
    <property type="nucleotide sequence ID" value="NZ_CABMNT010000001.1"/>
</dbReference>
<dbReference type="AlphaFoldDB" id="A0A379F4K3"/>
<evidence type="ECO:0000313" key="3">
    <source>
        <dbReference type="Proteomes" id="UP000254331"/>
    </source>
</evidence>
<dbReference type="EMBL" id="UGTW01000001">
    <property type="protein sequence ID" value="SUC14514.1"/>
    <property type="molecule type" value="Genomic_DNA"/>
</dbReference>
<dbReference type="Proteomes" id="UP000254331">
    <property type="component" value="Unassembled WGS sequence"/>
</dbReference>
<dbReference type="GeneID" id="93394614"/>
<evidence type="ECO:0000313" key="2">
    <source>
        <dbReference type="EMBL" id="SUC14514.1"/>
    </source>
</evidence>
<sequence length="77" mass="9133">MALNTLNLTPIYGIRVKKSKVGVISWFFYCGEYCEKVDFYQSLHTKHLNALLPEVMKYPYLFEGYHFIIDRDGYEDV</sequence>
<dbReference type="InterPro" id="IPR056509">
    <property type="entry name" value="Imm33-like"/>
</dbReference>